<comment type="caution">
    <text evidence="7">Lacks conserved residue(s) required for the propagation of feature annotation.</text>
</comment>
<dbReference type="HAMAP" id="MF_00488">
    <property type="entry name" value="Lactate_dehydrog"/>
    <property type="match status" value="1"/>
</dbReference>
<proteinExistence type="inferred from homology"/>
<evidence type="ECO:0000259" key="11">
    <source>
        <dbReference type="Pfam" id="PF02866"/>
    </source>
</evidence>
<dbReference type="RefSeq" id="WP_013780134.1">
    <property type="nucleotide sequence ID" value="NC_015520.1"/>
</dbReference>
<dbReference type="NCBIfam" id="TIGR01771">
    <property type="entry name" value="L-LDH-NAD"/>
    <property type="match status" value="1"/>
</dbReference>
<keyword evidence="7" id="KW-0963">Cytoplasm</keyword>
<comment type="similarity">
    <text evidence="2 7">Belongs to the LDH/MDH superfamily. LDH family.</text>
</comment>
<gene>
    <name evidence="7" type="primary">ldh</name>
    <name evidence="12" type="ordered locus">Mahau_0488</name>
</gene>
<dbReference type="SUPFAM" id="SSF51735">
    <property type="entry name" value="NAD(P)-binding Rossmann-fold domains"/>
    <property type="match status" value="1"/>
</dbReference>
<evidence type="ECO:0000256" key="1">
    <source>
        <dbReference type="ARBA" id="ARBA00004843"/>
    </source>
</evidence>
<dbReference type="STRING" id="697281.Mahau_0488"/>
<evidence type="ECO:0000256" key="8">
    <source>
        <dbReference type="PIRSR" id="PIRSR000102-1"/>
    </source>
</evidence>
<feature type="modified residue" description="Phosphotyrosine" evidence="7">
    <location>
        <position position="220"/>
    </location>
</feature>
<comment type="pathway">
    <text evidence="1 7">Fermentation; pyruvate fermentation to lactate; (S)-lactate from pyruvate: step 1/1.</text>
</comment>
<dbReference type="CDD" id="cd05292">
    <property type="entry name" value="LDH_2"/>
    <property type="match status" value="1"/>
</dbReference>
<dbReference type="NCBIfam" id="NF000824">
    <property type="entry name" value="PRK00066.1"/>
    <property type="match status" value="1"/>
</dbReference>
<feature type="binding site" evidence="9">
    <location>
        <position position="94"/>
    </location>
    <ligand>
        <name>NAD(+)</name>
        <dbReference type="ChEBI" id="CHEBI:57540"/>
    </ligand>
</feature>
<dbReference type="FunFam" id="3.40.50.720:FF:000018">
    <property type="entry name" value="Malate dehydrogenase"/>
    <property type="match status" value="1"/>
</dbReference>
<keyword evidence="4 7" id="KW-0560">Oxidoreductase</keyword>
<dbReference type="InterPro" id="IPR036291">
    <property type="entry name" value="NAD(P)-bd_dom_sf"/>
</dbReference>
<dbReference type="PROSITE" id="PS00064">
    <property type="entry name" value="L_LDH"/>
    <property type="match status" value="1"/>
</dbReference>
<dbReference type="KEGG" id="mas:Mahau_0488"/>
<organism evidence="12 13">
    <name type="scientific">Mahella australiensis (strain DSM 15567 / CIP 107919 / 50-1 BON)</name>
    <dbReference type="NCBI Taxonomy" id="697281"/>
    <lineage>
        <taxon>Bacteria</taxon>
        <taxon>Bacillati</taxon>
        <taxon>Bacillota</taxon>
        <taxon>Clostridia</taxon>
        <taxon>Thermoanaerobacterales</taxon>
        <taxon>Thermoanaerobacterales Family IV. Incertae Sedis</taxon>
        <taxon>Mahella</taxon>
    </lineage>
</organism>
<evidence type="ECO:0000256" key="4">
    <source>
        <dbReference type="ARBA" id="ARBA00023002"/>
    </source>
</evidence>
<dbReference type="OrthoDB" id="9802969at2"/>
<dbReference type="HOGENOM" id="CLU_045401_1_1_9"/>
<evidence type="ECO:0000256" key="2">
    <source>
        <dbReference type="ARBA" id="ARBA00006054"/>
    </source>
</evidence>
<dbReference type="AlphaFoldDB" id="F3ZYV6"/>
<feature type="binding site" evidence="7 9">
    <location>
        <begin position="117"/>
        <end position="119"/>
    </location>
    <ligand>
        <name>NAD(+)</name>
        <dbReference type="ChEBI" id="CHEBI:57540"/>
    </ligand>
</feature>
<reference evidence="12 13" key="2">
    <citation type="journal article" date="2011" name="Stand. Genomic Sci.">
        <title>Complete genome sequence of Mahella australiensis type strain (50-1 BON).</title>
        <authorList>
            <person name="Sikorski J."/>
            <person name="Teshima H."/>
            <person name="Nolan M."/>
            <person name="Lucas S."/>
            <person name="Hammon N."/>
            <person name="Deshpande S."/>
            <person name="Cheng J.F."/>
            <person name="Pitluck S."/>
            <person name="Liolios K."/>
            <person name="Pagani I."/>
            <person name="Ivanova N."/>
            <person name="Huntemann M."/>
            <person name="Mavromatis K."/>
            <person name="Ovchinikova G."/>
            <person name="Pati A."/>
            <person name="Tapia R."/>
            <person name="Han C."/>
            <person name="Goodwin L."/>
            <person name="Chen A."/>
            <person name="Palaniappan K."/>
            <person name="Land M."/>
            <person name="Hauser L."/>
            <person name="Ngatchou-Djao O.D."/>
            <person name="Rohde M."/>
            <person name="Pukall R."/>
            <person name="Spring S."/>
            <person name="Abt B."/>
            <person name="Goker M."/>
            <person name="Detter J.C."/>
            <person name="Woyke T."/>
            <person name="Bristow J."/>
            <person name="Markowitz V."/>
            <person name="Hugenholtz P."/>
            <person name="Eisen J.A."/>
            <person name="Kyrpides N.C."/>
            <person name="Klenk H.P."/>
            <person name="Lapidus A."/>
        </authorList>
    </citation>
    <scope>NUCLEOTIDE SEQUENCE [LARGE SCALE GENOMIC DNA]</scope>
    <source>
        <strain evidence="13">DSM 15567 / CIP 107919 / 50-1 BON</strain>
    </source>
</reference>
<sequence length="312" mass="34118">MKDKVVIVGTGFVGATSAYALMMNGVAEEIVLLDVNRDKAEGEVMDLNHGILFVPPVQIRTGDYSDCKDARLIIISAGANQKPGESRMDLLKRNASIFKDIVAQISKYLGEAIILVVTNPVDVLTYFTLRVSGLPSSRVLGSGTVLDSSRFRFLLSRHCGVDARNVHAYIIGEHGDSEVPVWSLADIAGMPIDSYCLQCGRRCAGSEKEAIFREVRDSAYNIISKKGATYYAVGLAVRRITEAILRNENSVLTVSTLVEDYYGIKDVCLSLPNIVNEHGAAKLLEIPLNEREISSLKQSAEKIRQAIQQLGL</sequence>
<keyword evidence="7" id="KW-0597">Phosphoprotein</keyword>
<feature type="binding site" evidence="7">
    <location>
        <position position="152"/>
    </location>
    <ligand>
        <name>beta-D-fructose 1,6-bisphosphate</name>
        <dbReference type="ChEBI" id="CHEBI:32966"/>
        <note>allosteric activator</note>
    </ligand>
</feature>
<feature type="binding site" evidence="7">
    <location>
        <position position="229"/>
    </location>
    <ligand>
        <name>substrate</name>
    </ligand>
</feature>
<comment type="function">
    <text evidence="7">Catalyzes the conversion of lactate to pyruvate.</text>
</comment>
<reference evidence="13" key="1">
    <citation type="submission" date="2010-11" db="EMBL/GenBank/DDBJ databases">
        <title>The complete genome of Mahella australiensis DSM 15567.</title>
        <authorList>
            <consortium name="US DOE Joint Genome Institute (JGI-PGF)"/>
            <person name="Lucas S."/>
            <person name="Copeland A."/>
            <person name="Lapidus A."/>
            <person name="Bruce D."/>
            <person name="Goodwin L."/>
            <person name="Pitluck S."/>
            <person name="Kyrpides N."/>
            <person name="Mavromatis K."/>
            <person name="Pagani I."/>
            <person name="Ivanova N."/>
            <person name="Teshima H."/>
            <person name="Brettin T."/>
            <person name="Detter J.C."/>
            <person name="Han C."/>
            <person name="Tapia R."/>
            <person name="Land M."/>
            <person name="Hauser L."/>
            <person name="Markowitz V."/>
            <person name="Cheng J.-F."/>
            <person name="Hugenholtz P."/>
            <person name="Woyke T."/>
            <person name="Wu D."/>
            <person name="Spring S."/>
            <person name="Pukall R."/>
            <person name="Steenblock K."/>
            <person name="Schneider S."/>
            <person name="Klenk H.-P."/>
            <person name="Eisen J.A."/>
        </authorList>
    </citation>
    <scope>NUCLEOTIDE SEQUENCE [LARGE SCALE GENOMIC DNA]</scope>
    <source>
        <strain evidence="13">DSM 15567 / CIP 107919 / 50-1 BON</strain>
    </source>
</reference>
<dbReference type="InterPro" id="IPR001236">
    <property type="entry name" value="Lactate/malate_DH_N"/>
</dbReference>
<keyword evidence="5 7" id="KW-0520">NAD</keyword>
<feature type="binding site" evidence="7">
    <location>
        <position position="87"/>
    </location>
    <ligand>
        <name>substrate</name>
    </ligand>
</feature>
<comment type="catalytic activity">
    <reaction evidence="6 7">
        <text>(S)-lactate + NAD(+) = pyruvate + NADH + H(+)</text>
        <dbReference type="Rhea" id="RHEA:23444"/>
        <dbReference type="ChEBI" id="CHEBI:15361"/>
        <dbReference type="ChEBI" id="CHEBI:15378"/>
        <dbReference type="ChEBI" id="CHEBI:16651"/>
        <dbReference type="ChEBI" id="CHEBI:57540"/>
        <dbReference type="ChEBI" id="CHEBI:57945"/>
        <dbReference type="EC" id="1.1.1.27"/>
    </reaction>
</comment>
<dbReference type="EC" id="1.1.1.27" evidence="3 7"/>
<dbReference type="GO" id="GO:0006096">
    <property type="term" value="P:glycolytic process"/>
    <property type="evidence" value="ECO:0007669"/>
    <property type="project" value="UniProtKB-UniRule"/>
</dbReference>
<dbReference type="Pfam" id="PF00056">
    <property type="entry name" value="Ldh_1_N"/>
    <property type="match status" value="1"/>
</dbReference>
<dbReference type="PANTHER" id="PTHR43128">
    <property type="entry name" value="L-2-HYDROXYCARBOXYLATE DEHYDROGENASE (NAD(P)(+))"/>
    <property type="match status" value="1"/>
</dbReference>
<feature type="binding site" evidence="7">
    <location>
        <position position="39"/>
    </location>
    <ligand>
        <name>NAD(+)</name>
        <dbReference type="ChEBI" id="CHEBI:57540"/>
    </ligand>
</feature>
<evidence type="ECO:0000256" key="9">
    <source>
        <dbReference type="PIRSR" id="PIRSR000102-3"/>
    </source>
</evidence>
<dbReference type="Gene3D" id="3.40.50.720">
    <property type="entry name" value="NAD(P)-binding Rossmann-like Domain"/>
    <property type="match status" value="1"/>
</dbReference>
<feature type="binding site" evidence="7">
    <location>
        <position position="64"/>
    </location>
    <ligand>
        <name>NAD(+)</name>
        <dbReference type="ChEBI" id="CHEBI:57540"/>
    </ligand>
</feature>
<accession>F3ZYV6</accession>
<feature type="active site" description="Proton acceptor" evidence="7 8">
    <location>
        <position position="174"/>
    </location>
</feature>
<dbReference type="InterPro" id="IPR011304">
    <property type="entry name" value="L-lactate_DH"/>
</dbReference>
<dbReference type="PIRSF" id="PIRSF000102">
    <property type="entry name" value="Lac_mal_DH"/>
    <property type="match status" value="1"/>
</dbReference>
<name>F3ZYV6_MAHA5</name>
<feature type="domain" description="Lactate/malate dehydrogenase N-terminal" evidence="10">
    <location>
        <begin position="4"/>
        <end position="141"/>
    </location>
</feature>
<feature type="binding site" evidence="7">
    <location>
        <position position="167"/>
    </location>
    <ligand>
        <name>beta-D-fructose 1,6-bisphosphate</name>
        <dbReference type="ChEBI" id="CHEBI:32966"/>
        <note>allosteric activator</note>
    </ligand>
</feature>
<dbReference type="NCBIfam" id="NF004863">
    <property type="entry name" value="PRK06223.1"/>
    <property type="match status" value="1"/>
</dbReference>
<comment type="activity regulation">
    <text evidence="7">Allosterically activated by fructose 1,6-bisphosphate (FBP).</text>
</comment>
<feature type="binding site" evidence="7">
    <location>
        <position position="81"/>
    </location>
    <ligand>
        <name>substrate</name>
    </ligand>
</feature>
<evidence type="ECO:0000256" key="7">
    <source>
        <dbReference type="HAMAP-Rule" id="MF_00488"/>
    </source>
</evidence>
<dbReference type="GO" id="GO:0005737">
    <property type="term" value="C:cytoplasm"/>
    <property type="evidence" value="ECO:0007669"/>
    <property type="project" value="UniProtKB-SubCell"/>
</dbReference>
<feature type="binding site" evidence="7">
    <location>
        <position position="13"/>
    </location>
    <ligand>
        <name>NAD(+)</name>
        <dbReference type="ChEBI" id="CHEBI:57540"/>
    </ligand>
</feature>
<dbReference type="Pfam" id="PF02866">
    <property type="entry name" value="Ldh_1_C"/>
    <property type="match status" value="1"/>
</dbReference>
<comment type="subcellular location">
    <subcellularLocation>
        <location evidence="7">Cytoplasm</location>
    </subcellularLocation>
</comment>
<feature type="domain" description="Lactate/malate dehydrogenase C-terminal" evidence="11">
    <location>
        <begin position="144"/>
        <end position="309"/>
    </location>
</feature>
<dbReference type="PRINTS" id="PR00086">
    <property type="entry name" value="LLDHDRGNASE"/>
</dbReference>
<dbReference type="InterPro" id="IPR018177">
    <property type="entry name" value="L-lactate_DH_AS"/>
</dbReference>
<evidence type="ECO:0000256" key="3">
    <source>
        <dbReference type="ARBA" id="ARBA00012967"/>
    </source>
</evidence>
<evidence type="ECO:0000259" key="10">
    <source>
        <dbReference type="Pfam" id="PF00056"/>
    </source>
</evidence>
<evidence type="ECO:0000313" key="13">
    <source>
        <dbReference type="Proteomes" id="UP000008457"/>
    </source>
</evidence>
<feature type="binding site" evidence="7">
    <location>
        <begin position="78"/>
        <end position="79"/>
    </location>
    <ligand>
        <name>NAD(+)</name>
        <dbReference type="ChEBI" id="CHEBI:57540"/>
    </ligand>
</feature>
<feature type="binding site" evidence="7">
    <location>
        <begin position="147"/>
        <end position="150"/>
    </location>
    <ligand>
        <name>substrate</name>
    </ligand>
</feature>
<feature type="binding site" evidence="9">
    <location>
        <begin position="9"/>
        <end position="14"/>
    </location>
    <ligand>
        <name>NAD(+)</name>
        <dbReference type="ChEBI" id="CHEBI:57540"/>
    </ligand>
</feature>
<feature type="binding site" evidence="7">
    <location>
        <begin position="119"/>
        <end position="122"/>
    </location>
    <ligand>
        <name>substrate</name>
    </ligand>
</feature>
<dbReference type="InterPro" id="IPR022383">
    <property type="entry name" value="Lactate/malate_DH_C"/>
</dbReference>
<dbReference type="InterPro" id="IPR001557">
    <property type="entry name" value="L-lactate/malate_DH"/>
</dbReference>
<dbReference type="eggNOG" id="COG0039">
    <property type="taxonomic scope" value="Bacteria"/>
</dbReference>
<evidence type="ECO:0000256" key="5">
    <source>
        <dbReference type="ARBA" id="ARBA00023027"/>
    </source>
</evidence>
<feature type="binding site" evidence="7 9">
    <location>
        <position position="34"/>
    </location>
    <ligand>
        <name>NAD(+)</name>
        <dbReference type="ChEBI" id="CHEBI:57540"/>
    </ligand>
</feature>
<dbReference type="SUPFAM" id="SSF56327">
    <property type="entry name" value="LDH C-terminal domain-like"/>
    <property type="match status" value="1"/>
</dbReference>
<keyword evidence="13" id="KW-1185">Reference proteome</keyword>
<dbReference type="EMBL" id="CP002360">
    <property type="protein sequence ID" value="AEE95701.1"/>
    <property type="molecule type" value="Genomic_DNA"/>
</dbReference>
<comment type="subunit">
    <text evidence="7">Homotetramer.</text>
</comment>
<feature type="binding site" evidence="7">
    <location>
        <position position="142"/>
    </location>
    <ligand>
        <name>NAD(+)</name>
        <dbReference type="ChEBI" id="CHEBI:57540"/>
    </ligand>
</feature>
<evidence type="ECO:0000256" key="6">
    <source>
        <dbReference type="ARBA" id="ARBA00049258"/>
    </source>
</evidence>
<dbReference type="InterPro" id="IPR015955">
    <property type="entry name" value="Lactate_DH/Glyco_Ohase_4_C"/>
</dbReference>
<evidence type="ECO:0000313" key="12">
    <source>
        <dbReference type="EMBL" id="AEE95701.1"/>
    </source>
</evidence>
<dbReference type="GO" id="GO:0006089">
    <property type="term" value="P:lactate metabolic process"/>
    <property type="evidence" value="ECO:0007669"/>
    <property type="project" value="TreeGrafter"/>
</dbReference>
<dbReference type="Proteomes" id="UP000008457">
    <property type="component" value="Chromosome"/>
</dbReference>
<protein>
    <recommendedName>
        <fullName evidence="3 7">L-lactate dehydrogenase</fullName>
        <shortName evidence="7">L-LDH</shortName>
        <ecNumber evidence="3 7">1.1.1.27</ecNumber>
    </recommendedName>
</protein>
<dbReference type="PANTHER" id="PTHR43128:SF16">
    <property type="entry name" value="L-LACTATE DEHYDROGENASE"/>
    <property type="match status" value="1"/>
</dbReference>
<keyword evidence="7" id="KW-0021">Allosteric enzyme</keyword>
<dbReference type="UniPathway" id="UPA00554">
    <property type="reaction ID" value="UER00611"/>
</dbReference>
<dbReference type="GO" id="GO:0004459">
    <property type="term" value="F:L-lactate dehydrogenase (NAD+) activity"/>
    <property type="evidence" value="ECO:0007669"/>
    <property type="project" value="UniProtKB-UniRule"/>
</dbReference>
<dbReference type="Gene3D" id="3.90.110.10">
    <property type="entry name" value="Lactate dehydrogenase/glycoside hydrolase, family 4, C-terminal"/>
    <property type="match status" value="1"/>
</dbReference>